<protein>
    <submittedName>
        <fullName evidence="1">Uncharacterized protein</fullName>
    </submittedName>
</protein>
<evidence type="ECO:0000313" key="1">
    <source>
        <dbReference type="EMBL" id="CAB0029254.1"/>
    </source>
</evidence>
<name>A0A6H5HZD6_9HYME</name>
<reference evidence="1 2" key="1">
    <citation type="submission" date="2020-02" db="EMBL/GenBank/DDBJ databases">
        <authorList>
            <person name="Ferguson B K."/>
        </authorList>
    </citation>
    <scope>NUCLEOTIDE SEQUENCE [LARGE SCALE GENOMIC DNA]</scope>
</reference>
<dbReference type="Proteomes" id="UP000479190">
    <property type="component" value="Unassembled WGS sequence"/>
</dbReference>
<dbReference type="EMBL" id="CADCXV010000288">
    <property type="protein sequence ID" value="CAB0029254.1"/>
    <property type="molecule type" value="Genomic_DNA"/>
</dbReference>
<sequence>MKEPNFFVIPGGNFERLDYARFLHQSHVRVHCDKNVIDIIVYCWETQRYILAECPLRENFSYLILRKPSAPLYTRSIPAIHRTKCTLVCYRPTSLRDTTGLRSNVAISFIINGNLHFLIIELYLYAAVMQNEALHRENNSSMCNTSMVQ</sequence>
<dbReference type="AlphaFoldDB" id="A0A6H5HZD6"/>
<evidence type="ECO:0000313" key="2">
    <source>
        <dbReference type="Proteomes" id="UP000479190"/>
    </source>
</evidence>
<keyword evidence="2" id="KW-1185">Reference proteome</keyword>
<organism evidence="1 2">
    <name type="scientific">Trichogramma brassicae</name>
    <dbReference type="NCBI Taxonomy" id="86971"/>
    <lineage>
        <taxon>Eukaryota</taxon>
        <taxon>Metazoa</taxon>
        <taxon>Ecdysozoa</taxon>
        <taxon>Arthropoda</taxon>
        <taxon>Hexapoda</taxon>
        <taxon>Insecta</taxon>
        <taxon>Pterygota</taxon>
        <taxon>Neoptera</taxon>
        <taxon>Endopterygota</taxon>
        <taxon>Hymenoptera</taxon>
        <taxon>Apocrita</taxon>
        <taxon>Proctotrupomorpha</taxon>
        <taxon>Chalcidoidea</taxon>
        <taxon>Trichogrammatidae</taxon>
        <taxon>Trichogramma</taxon>
    </lineage>
</organism>
<proteinExistence type="predicted"/>
<accession>A0A6H5HZD6</accession>
<gene>
    <name evidence="1" type="ORF">TBRA_LOCUS1304</name>
</gene>